<dbReference type="eggNOG" id="COG3142">
    <property type="taxonomic scope" value="Bacteria"/>
</dbReference>
<dbReference type="PANTHER" id="PTHR12598:SF0">
    <property type="entry name" value="COPPER HOMEOSTASIS PROTEIN CUTC HOMOLOG"/>
    <property type="match status" value="1"/>
</dbReference>
<dbReference type="PATRIC" id="fig|641524.5.peg.4053"/>
<sequence>MKKKDILLESPVYTLEAAMLAVENGADRLELCADFGEGGTTPSLGLLKVLKSKATVPMFVMIRPRGGDFVYSKSELEIMKEDIKAFFRAWC</sequence>
<evidence type="ECO:0000313" key="4">
    <source>
        <dbReference type="Proteomes" id="UP000014974"/>
    </source>
</evidence>
<gene>
    <name evidence="3" type="ORF">ADICYQ_4085</name>
</gene>
<accession>S7WJD3</accession>
<dbReference type="PANTHER" id="PTHR12598">
    <property type="entry name" value="COPPER HOMEOSTASIS PROTEIN CUTC"/>
    <property type="match status" value="1"/>
</dbReference>
<reference evidence="3 4" key="1">
    <citation type="journal article" date="2013" name="Genome Announc.">
        <title>Draft Genome Sequence of Cyclobacterium qasimii Strain M12-11BT, Isolated from Arctic Marine Sediment.</title>
        <authorList>
            <person name="Shivaji S."/>
            <person name="Ara S."/>
            <person name="Singh A."/>
            <person name="Kumar Pinnaka A."/>
        </authorList>
    </citation>
    <scope>NUCLEOTIDE SEQUENCE [LARGE SCALE GENOMIC DNA]</scope>
    <source>
        <strain evidence="3 4">M12-11B</strain>
    </source>
</reference>
<dbReference type="EMBL" id="ATNM01000139">
    <property type="protein sequence ID" value="EPR66824.1"/>
    <property type="molecule type" value="Genomic_DNA"/>
</dbReference>
<comment type="caution">
    <text evidence="3">The sequence shown here is derived from an EMBL/GenBank/DDBJ whole genome shotgun (WGS) entry which is preliminary data.</text>
</comment>
<dbReference type="Gene3D" id="3.20.20.380">
    <property type="entry name" value="Copper homeostasis (CutC) domain"/>
    <property type="match status" value="1"/>
</dbReference>
<evidence type="ECO:0000256" key="2">
    <source>
        <dbReference type="ARBA" id="ARBA00019014"/>
    </source>
</evidence>
<dbReference type="Proteomes" id="UP000014974">
    <property type="component" value="Unassembled WGS sequence"/>
</dbReference>
<evidence type="ECO:0000256" key="1">
    <source>
        <dbReference type="ARBA" id="ARBA00007768"/>
    </source>
</evidence>
<organism evidence="3 4">
    <name type="scientific">Cyclobacterium qasimii M12-11B</name>
    <dbReference type="NCBI Taxonomy" id="641524"/>
    <lineage>
        <taxon>Bacteria</taxon>
        <taxon>Pseudomonadati</taxon>
        <taxon>Bacteroidota</taxon>
        <taxon>Cytophagia</taxon>
        <taxon>Cytophagales</taxon>
        <taxon>Cyclobacteriaceae</taxon>
        <taxon>Cyclobacterium</taxon>
    </lineage>
</organism>
<dbReference type="RefSeq" id="WP_020891089.1">
    <property type="nucleotide sequence ID" value="NZ_ATNM01000139.1"/>
</dbReference>
<evidence type="ECO:0000313" key="3">
    <source>
        <dbReference type="EMBL" id="EPR66824.1"/>
    </source>
</evidence>
<dbReference type="InterPro" id="IPR036822">
    <property type="entry name" value="CutC-like_dom_sf"/>
</dbReference>
<dbReference type="Pfam" id="PF03932">
    <property type="entry name" value="CutC"/>
    <property type="match status" value="1"/>
</dbReference>
<dbReference type="STRING" id="641524.ADICYQ_4085"/>
<protein>
    <recommendedName>
        <fullName evidence="2">Copper homeostasis protein cutC homolog</fullName>
    </recommendedName>
</protein>
<dbReference type="InterPro" id="IPR005627">
    <property type="entry name" value="CutC-like"/>
</dbReference>
<comment type="similarity">
    <text evidence="1">Belongs to the CutC family.</text>
</comment>
<name>S7WJD3_9BACT</name>
<dbReference type="GO" id="GO:0005507">
    <property type="term" value="F:copper ion binding"/>
    <property type="evidence" value="ECO:0007669"/>
    <property type="project" value="TreeGrafter"/>
</dbReference>
<dbReference type="AlphaFoldDB" id="S7WJD3"/>
<dbReference type="SUPFAM" id="SSF110395">
    <property type="entry name" value="CutC-like"/>
    <property type="match status" value="1"/>
</dbReference>
<proteinExistence type="inferred from homology"/>